<dbReference type="Proteomes" id="UP000010077">
    <property type="component" value="Chromosome"/>
</dbReference>
<protein>
    <submittedName>
        <fullName evidence="1">Uncharacterized protein</fullName>
    </submittedName>
</protein>
<sequence length="51" mass="6093">MICYKQRACFQIMFALIKLIRLTILFKKNVKLIYATIFNSSLINEYLLLSF</sequence>
<dbReference type="KEGG" id="thal:A1OE_342"/>
<evidence type="ECO:0000313" key="1">
    <source>
        <dbReference type="EMBL" id="AFX98537.1"/>
    </source>
</evidence>
<dbReference type="EMBL" id="CP003539">
    <property type="protein sequence ID" value="AFX98537.1"/>
    <property type="molecule type" value="Genomic_DNA"/>
</dbReference>
<gene>
    <name evidence="1" type="ORF">A1OE_342</name>
</gene>
<name>K7YM20_9PROT</name>
<accession>K7YM20</accession>
<evidence type="ECO:0000313" key="2">
    <source>
        <dbReference type="Proteomes" id="UP000010077"/>
    </source>
</evidence>
<keyword evidence="2" id="KW-1185">Reference proteome</keyword>
<dbReference type="AlphaFoldDB" id="K7YM20"/>
<organism evidence="1 2">
    <name type="scientific">Candidatus Endolissoclinum faulkneri L2</name>
    <dbReference type="NCBI Taxonomy" id="1193729"/>
    <lineage>
        <taxon>Bacteria</taxon>
        <taxon>Pseudomonadati</taxon>
        <taxon>Pseudomonadota</taxon>
        <taxon>Alphaproteobacteria</taxon>
        <taxon>Rhodospirillales</taxon>
        <taxon>Rhodospirillaceae</taxon>
        <taxon>Candidatus Endolissoclinum</taxon>
    </lineage>
</organism>
<dbReference type="HOGENOM" id="CLU_3096816_0_0_5"/>
<reference evidence="1 2" key="1">
    <citation type="journal article" date="2012" name="Proc. Natl. Acad. Sci. U.S.A.">
        <title>Genome streamlining and chemical defense in a coral reef symbiosis.</title>
        <authorList>
            <person name="Kwan J.C."/>
            <person name="Donia M.S."/>
            <person name="Han A.W."/>
            <person name="Hirose E."/>
            <person name="Haygood M.G."/>
            <person name="Schmidt E.W."/>
        </authorList>
    </citation>
    <scope>NUCLEOTIDE SEQUENCE [LARGE SCALE GENOMIC DNA]</scope>
    <source>
        <strain evidence="1 2">L2</strain>
    </source>
</reference>
<proteinExistence type="predicted"/>